<dbReference type="SUPFAM" id="SSF52833">
    <property type="entry name" value="Thioredoxin-like"/>
    <property type="match status" value="1"/>
</dbReference>
<keyword evidence="2" id="KW-0186">Copper</keyword>
<accession>A0A0S4SAG9</accession>
<name>A0A0S4SAG9_CAMHY</name>
<keyword evidence="4" id="KW-0812">Transmembrane</keyword>
<feature type="binding site" evidence="2">
    <location>
        <position position="148"/>
    </location>
    <ligand>
        <name>Cu cation</name>
        <dbReference type="ChEBI" id="CHEBI:23378"/>
    </ligand>
</feature>
<keyword evidence="4" id="KW-1133">Transmembrane helix</keyword>
<dbReference type="Proteomes" id="UP000052237">
    <property type="component" value="Unassembled WGS sequence"/>
</dbReference>
<dbReference type="Proteomes" id="UP000239685">
    <property type="component" value="Unassembled WGS sequence"/>
</dbReference>
<dbReference type="EMBL" id="NIQP01000004">
    <property type="protein sequence ID" value="PPB71866.1"/>
    <property type="molecule type" value="Genomic_DNA"/>
</dbReference>
<evidence type="ECO:0000256" key="1">
    <source>
        <dbReference type="ARBA" id="ARBA00010996"/>
    </source>
</evidence>
<keyword evidence="3" id="KW-1015">Disulfide bond</keyword>
<dbReference type="CDD" id="cd02968">
    <property type="entry name" value="SCO"/>
    <property type="match status" value="1"/>
</dbReference>
<evidence type="ECO:0000256" key="3">
    <source>
        <dbReference type="PIRSR" id="PIRSR603782-2"/>
    </source>
</evidence>
<dbReference type="RefSeq" id="WP_059425149.1">
    <property type="nucleotide sequence ID" value="NZ_FAUU01000003.1"/>
</dbReference>
<dbReference type="AlphaFoldDB" id="A0A0S4SAG9"/>
<sequence length="184" mass="21171">MKKLFYFAFFVFVVSGVYLLVSYNLKIAKYNFTAQSTDGEVSMKSFDGMYKIVYFGYVFCPDVCPTTLTLVSSVLDDIKAKDVKILFATLDLQRDDIKTCDEFAKYFYPNSSCIRLENGELDKVINKYGAKYKIVDLNDSVMKYSVAHSSSIFLFDKKGRFVSEVTNLTYDNVKKEIQNLLINY</sequence>
<gene>
    <name evidence="6" type="ORF">CDQ78_05705</name>
    <name evidence="5" type="ORF">ERS686654_00629</name>
</gene>
<accession>A0A855NB38</accession>
<reference evidence="6 8" key="2">
    <citation type="submission" date="2017-06" db="EMBL/GenBank/DDBJ databases">
        <title>Updating the genomic taxonomy and epidemiology of Campylobacter hyointestinalis; discovery in New Zealand farmed ruminants.</title>
        <authorList>
            <person name="Wilkinson D.A."/>
            <person name="Fayaz A."/>
            <person name="Biggs P.J."/>
            <person name="Midwinter A.C."/>
        </authorList>
    </citation>
    <scope>NUCLEOTIDE SEQUENCE [LARGE SCALE GENOMIC DNA]</scope>
    <source>
        <strain evidence="6 8">S1614a</strain>
    </source>
</reference>
<reference evidence="5 7" key="1">
    <citation type="submission" date="2015-11" db="EMBL/GenBank/DDBJ databases">
        <authorList>
            <consortium name="Pathogen Informatics"/>
        </authorList>
    </citation>
    <scope>NUCLEOTIDE SEQUENCE [LARGE SCALE GENOMIC DNA]</scope>
    <source>
        <strain evidence="5 7">006A-0059</strain>
    </source>
</reference>
<dbReference type="InterPro" id="IPR003782">
    <property type="entry name" value="SCO1/SenC"/>
</dbReference>
<dbReference type="PANTHER" id="PTHR12151:SF25">
    <property type="entry name" value="LINALOOL DEHYDRATASE_ISOMERASE DOMAIN-CONTAINING PROTEIN"/>
    <property type="match status" value="1"/>
</dbReference>
<protein>
    <submittedName>
        <fullName evidence="6">SCO family protein</fullName>
    </submittedName>
    <submittedName>
        <fullName evidence="5">SCO1/SenC family protein</fullName>
    </submittedName>
</protein>
<feature type="transmembrane region" description="Helical" evidence="4">
    <location>
        <begin position="6"/>
        <end position="25"/>
    </location>
</feature>
<keyword evidence="2" id="KW-0479">Metal-binding</keyword>
<evidence type="ECO:0000313" key="7">
    <source>
        <dbReference type="Proteomes" id="UP000052237"/>
    </source>
</evidence>
<keyword evidence="4" id="KW-0472">Membrane</keyword>
<dbReference type="Pfam" id="PF02630">
    <property type="entry name" value="SCO1-SenC"/>
    <property type="match status" value="1"/>
</dbReference>
<comment type="similarity">
    <text evidence="1">Belongs to the SCO1/2 family.</text>
</comment>
<proteinExistence type="inferred from homology"/>
<dbReference type="InterPro" id="IPR036249">
    <property type="entry name" value="Thioredoxin-like_sf"/>
</dbReference>
<comment type="caution">
    <text evidence="5">The sequence shown here is derived from an EMBL/GenBank/DDBJ whole genome shotgun (WGS) entry which is preliminary data.</text>
</comment>
<feature type="disulfide bond" description="Redox-active" evidence="3">
    <location>
        <begin position="60"/>
        <end position="64"/>
    </location>
</feature>
<evidence type="ECO:0000313" key="8">
    <source>
        <dbReference type="Proteomes" id="UP000239685"/>
    </source>
</evidence>
<organism evidence="5 7">
    <name type="scientific">Campylobacter hyointestinalis subsp. hyointestinalis</name>
    <dbReference type="NCBI Taxonomy" id="91352"/>
    <lineage>
        <taxon>Bacteria</taxon>
        <taxon>Pseudomonadati</taxon>
        <taxon>Campylobacterota</taxon>
        <taxon>Epsilonproteobacteria</taxon>
        <taxon>Campylobacterales</taxon>
        <taxon>Campylobacteraceae</taxon>
        <taxon>Campylobacter</taxon>
    </lineage>
</organism>
<feature type="binding site" evidence="2">
    <location>
        <position position="60"/>
    </location>
    <ligand>
        <name>Cu cation</name>
        <dbReference type="ChEBI" id="CHEBI:23378"/>
    </ligand>
</feature>
<keyword evidence="7" id="KW-1185">Reference proteome</keyword>
<evidence type="ECO:0000256" key="2">
    <source>
        <dbReference type="PIRSR" id="PIRSR603782-1"/>
    </source>
</evidence>
<dbReference type="GO" id="GO:0046872">
    <property type="term" value="F:metal ion binding"/>
    <property type="evidence" value="ECO:0007669"/>
    <property type="project" value="UniProtKB-KW"/>
</dbReference>
<feature type="binding site" evidence="2">
    <location>
        <position position="64"/>
    </location>
    <ligand>
        <name>Cu cation</name>
        <dbReference type="ChEBI" id="CHEBI:23378"/>
    </ligand>
</feature>
<evidence type="ECO:0000313" key="5">
    <source>
        <dbReference type="EMBL" id="CUU74637.1"/>
    </source>
</evidence>
<evidence type="ECO:0000256" key="4">
    <source>
        <dbReference type="SAM" id="Phobius"/>
    </source>
</evidence>
<dbReference type="Gene3D" id="3.40.30.10">
    <property type="entry name" value="Glutaredoxin"/>
    <property type="match status" value="1"/>
</dbReference>
<dbReference type="EMBL" id="FAVB01000001">
    <property type="protein sequence ID" value="CUU74637.1"/>
    <property type="molecule type" value="Genomic_DNA"/>
</dbReference>
<dbReference type="PANTHER" id="PTHR12151">
    <property type="entry name" value="ELECTRON TRANSPORT PROTIN SCO1/SENC FAMILY MEMBER"/>
    <property type="match status" value="1"/>
</dbReference>
<evidence type="ECO:0000313" key="6">
    <source>
        <dbReference type="EMBL" id="PPB71866.1"/>
    </source>
</evidence>